<feature type="domain" description="N-acetyltransferase" evidence="3">
    <location>
        <begin position="11"/>
        <end position="152"/>
    </location>
</feature>
<evidence type="ECO:0000259" key="3">
    <source>
        <dbReference type="PROSITE" id="PS51186"/>
    </source>
</evidence>
<dbReference type="InterPro" id="IPR000182">
    <property type="entry name" value="GNAT_dom"/>
</dbReference>
<dbReference type="PROSITE" id="PS51186">
    <property type="entry name" value="GNAT"/>
    <property type="match status" value="1"/>
</dbReference>
<keyword evidence="1" id="KW-0808">Transferase</keyword>
<reference evidence="4" key="1">
    <citation type="submission" date="2021-02" db="EMBL/GenBank/DDBJ databases">
        <title>Fulvivirga sp. S481 isolated from sea water.</title>
        <authorList>
            <person name="Bae S.S."/>
            <person name="Baek K."/>
        </authorList>
    </citation>
    <scope>NUCLEOTIDE SEQUENCE</scope>
    <source>
        <strain evidence="4">S481</strain>
    </source>
</reference>
<keyword evidence="5" id="KW-1185">Reference proteome</keyword>
<accession>A0A974WJ97</accession>
<dbReference type="EMBL" id="CP070608">
    <property type="protein sequence ID" value="QSE96363.1"/>
    <property type="molecule type" value="Genomic_DNA"/>
</dbReference>
<dbReference type="KEGG" id="fuv:JR347_12165"/>
<dbReference type="PANTHER" id="PTHR43420:SF44">
    <property type="entry name" value="ACETYLTRANSFERASE YPEA"/>
    <property type="match status" value="1"/>
</dbReference>
<dbReference type="Pfam" id="PF00583">
    <property type="entry name" value="Acetyltransf_1"/>
    <property type="match status" value="1"/>
</dbReference>
<evidence type="ECO:0000256" key="2">
    <source>
        <dbReference type="ARBA" id="ARBA00023315"/>
    </source>
</evidence>
<evidence type="ECO:0000313" key="4">
    <source>
        <dbReference type="EMBL" id="QSE96363.1"/>
    </source>
</evidence>
<protein>
    <submittedName>
        <fullName evidence="4">GNAT family N-acetyltransferase</fullName>
    </submittedName>
</protein>
<dbReference type="PANTHER" id="PTHR43420">
    <property type="entry name" value="ACETYLTRANSFERASE"/>
    <property type="match status" value="1"/>
</dbReference>
<dbReference type="Proteomes" id="UP000662783">
    <property type="component" value="Chromosome"/>
</dbReference>
<name>A0A974WJ97_9BACT</name>
<dbReference type="InterPro" id="IPR050680">
    <property type="entry name" value="YpeA/RimI_acetyltransf"/>
</dbReference>
<dbReference type="AlphaFoldDB" id="A0A974WJ97"/>
<keyword evidence="2" id="KW-0012">Acyltransferase</keyword>
<dbReference type="InterPro" id="IPR016181">
    <property type="entry name" value="Acyl_CoA_acyltransferase"/>
</dbReference>
<dbReference type="CDD" id="cd04301">
    <property type="entry name" value="NAT_SF"/>
    <property type="match status" value="1"/>
</dbReference>
<proteinExistence type="predicted"/>
<organism evidence="4 5">
    <name type="scientific">Fulvivirga lutea</name>
    <dbReference type="NCBI Taxonomy" id="2810512"/>
    <lineage>
        <taxon>Bacteria</taxon>
        <taxon>Pseudomonadati</taxon>
        <taxon>Bacteroidota</taxon>
        <taxon>Cytophagia</taxon>
        <taxon>Cytophagales</taxon>
        <taxon>Fulvivirgaceae</taxon>
        <taxon>Fulvivirga</taxon>
    </lineage>
</organism>
<sequence length="152" mass="16888">MNDTQISIDYNILRPAETVGMIERDAVASFLHTHLDEFGDEKADIAKAIDYALNAGVTPGGFVVTAKDNGKIVGAVVMNKTGMKGYIPEYILVYIAMHRDYRGHGIGKKLMQQAIKNADGDIALHVEPNNPAKFLYEKLGFTNKYLEMRLKK</sequence>
<dbReference type="SUPFAM" id="SSF55729">
    <property type="entry name" value="Acyl-CoA N-acyltransferases (Nat)"/>
    <property type="match status" value="1"/>
</dbReference>
<gene>
    <name evidence="4" type="ORF">JR347_12165</name>
</gene>
<evidence type="ECO:0000313" key="5">
    <source>
        <dbReference type="Proteomes" id="UP000662783"/>
    </source>
</evidence>
<evidence type="ECO:0000256" key="1">
    <source>
        <dbReference type="ARBA" id="ARBA00022679"/>
    </source>
</evidence>
<dbReference type="GO" id="GO:0016747">
    <property type="term" value="F:acyltransferase activity, transferring groups other than amino-acyl groups"/>
    <property type="evidence" value="ECO:0007669"/>
    <property type="project" value="InterPro"/>
</dbReference>
<dbReference type="Gene3D" id="3.40.630.30">
    <property type="match status" value="1"/>
</dbReference>